<reference evidence="1" key="1">
    <citation type="submission" date="2021-01" db="EMBL/GenBank/DDBJ databases">
        <authorList>
            <person name="Sun Q."/>
        </authorList>
    </citation>
    <scope>NUCLEOTIDE SEQUENCE</scope>
    <source>
        <strain evidence="1">YIM B02566</strain>
    </source>
</reference>
<proteinExistence type="predicted"/>
<gene>
    <name evidence="1" type="ORF">JHL16_01475</name>
</gene>
<accession>A0ACC5QXB5</accession>
<evidence type="ECO:0000313" key="1">
    <source>
        <dbReference type="EMBL" id="MBK1865005.1"/>
    </source>
</evidence>
<evidence type="ECO:0000313" key="2">
    <source>
        <dbReference type="Proteomes" id="UP000616151"/>
    </source>
</evidence>
<organism evidence="1 2">
    <name type="scientific">Taklimakanibacter albus</name>
    <dbReference type="NCBI Taxonomy" id="2800327"/>
    <lineage>
        <taxon>Bacteria</taxon>
        <taxon>Pseudomonadati</taxon>
        <taxon>Pseudomonadota</taxon>
        <taxon>Alphaproteobacteria</taxon>
        <taxon>Hyphomicrobiales</taxon>
        <taxon>Aestuariivirgaceae</taxon>
        <taxon>Taklimakanibacter</taxon>
    </lineage>
</organism>
<dbReference type="EMBL" id="JAENHL010000004">
    <property type="protein sequence ID" value="MBK1865005.1"/>
    <property type="molecule type" value="Genomic_DNA"/>
</dbReference>
<name>A0ACC5QXB5_9HYPH</name>
<comment type="caution">
    <text evidence="1">The sequence shown here is derived from an EMBL/GenBank/DDBJ whole genome shotgun (WGS) entry which is preliminary data.</text>
</comment>
<dbReference type="Proteomes" id="UP000616151">
    <property type="component" value="Unassembled WGS sequence"/>
</dbReference>
<protein>
    <submittedName>
        <fullName evidence="1">Dihydrofolate reductase</fullName>
    </submittedName>
</protein>
<sequence>MSKLCVRAFTISLDGFGAGPNQSLENPLGVEGENLHRWFFPTKTFQKMLGKDRGTDGVDNDFAEKSFENIGAWIMGRNMFGPVRGPWPDESWKGWWGDNPPYHVPVFVLTHHKRPSLTMEGDNVFHFVSDSIEAVLAQAKEAAKGKDVRIGGGVAIVRQYLEARLIDEMHLAQSPILLGRGENLFAGLDLPALGYVCADHVATPAATHLIIKKQG</sequence>
<keyword evidence="2" id="KW-1185">Reference proteome</keyword>